<organism evidence="1">
    <name type="scientific">freshwater metagenome</name>
    <dbReference type="NCBI Taxonomy" id="449393"/>
    <lineage>
        <taxon>unclassified sequences</taxon>
        <taxon>metagenomes</taxon>
        <taxon>ecological metagenomes</taxon>
    </lineage>
</organism>
<dbReference type="SUPFAM" id="SSF53254">
    <property type="entry name" value="Phosphoglycerate mutase-like"/>
    <property type="match status" value="1"/>
</dbReference>
<name>A0A6J7E5J5_9ZZZZ</name>
<dbReference type="InterPro" id="IPR029033">
    <property type="entry name" value="His_PPase_superfam"/>
</dbReference>
<dbReference type="Pfam" id="PF00300">
    <property type="entry name" value="His_Phos_1"/>
    <property type="match status" value="1"/>
</dbReference>
<proteinExistence type="predicted"/>
<reference evidence="1" key="1">
    <citation type="submission" date="2020-05" db="EMBL/GenBank/DDBJ databases">
        <authorList>
            <person name="Chiriac C."/>
            <person name="Salcher M."/>
            <person name="Ghai R."/>
            <person name="Kavagutti S V."/>
        </authorList>
    </citation>
    <scope>NUCLEOTIDE SEQUENCE</scope>
</reference>
<dbReference type="InterPro" id="IPR013078">
    <property type="entry name" value="His_Pase_superF_clade-1"/>
</dbReference>
<dbReference type="EMBL" id="CAFBLQ010000123">
    <property type="protein sequence ID" value="CAB4877941.1"/>
    <property type="molecule type" value="Genomic_DNA"/>
</dbReference>
<dbReference type="AlphaFoldDB" id="A0A6J7E5J5"/>
<accession>A0A6J7E5J5</accession>
<evidence type="ECO:0000313" key="1">
    <source>
        <dbReference type="EMBL" id="CAB4877941.1"/>
    </source>
</evidence>
<protein>
    <submittedName>
        <fullName evidence="1">Unannotated protein</fullName>
    </submittedName>
</protein>
<gene>
    <name evidence="1" type="ORF">UFOPK3423_01109</name>
</gene>
<dbReference type="Gene3D" id="3.40.50.1240">
    <property type="entry name" value="Phosphoglycerate mutase-like"/>
    <property type="match status" value="1"/>
</dbReference>
<sequence>MSGGLGRQRDTAMAFTAGGLTVEIDEGWNEYDSDDVLEHHSEALARVESSGDGPALTNREFQKIMDGGLIGWVEAGETSPTAESFPSFRARCRAALDRLAEPLGPGETAIACTSGGVIAALTLDLLGAPPAVMVPLNRVAVNTAVTRIVHGKSGATLIAFNEISHLDGEAGLRTGR</sequence>